<reference evidence="2 3" key="1">
    <citation type="journal article" date="2020" name="J. Phycol.">
        <title>Comparative genome analysis reveals Cyanidiococcus gen. nov., a new extremophilic red algal genus sister to Cyanidioschyzon (Cyanidioschyzonaceae, Rhodophyta).</title>
        <authorList>
            <person name="Liu S.-L."/>
            <person name="Chiang Y.-R."/>
            <person name="Yoon H.S."/>
            <person name="Fu H.-Y."/>
        </authorList>
    </citation>
    <scope>NUCLEOTIDE SEQUENCE [LARGE SCALE GENOMIC DNA]</scope>
    <source>
        <strain evidence="2 3">THAL066</strain>
    </source>
</reference>
<feature type="compositionally biased region" description="Acidic residues" evidence="1">
    <location>
        <begin position="73"/>
        <end position="83"/>
    </location>
</feature>
<evidence type="ECO:0000313" key="3">
    <source>
        <dbReference type="Proteomes" id="UP000530660"/>
    </source>
</evidence>
<dbReference type="Proteomes" id="UP000530660">
    <property type="component" value="Unassembled WGS sequence"/>
</dbReference>
<organism evidence="2 3">
    <name type="scientific">Cyanidiococcus yangmingshanensis</name>
    <dbReference type="NCBI Taxonomy" id="2690220"/>
    <lineage>
        <taxon>Eukaryota</taxon>
        <taxon>Rhodophyta</taxon>
        <taxon>Bangiophyceae</taxon>
        <taxon>Cyanidiales</taxon>
        <taxon>Cyanidiaceae</taxon>
        <taxon>Cyanidiococcus</taxon>
    </lineage>
</organism>
<feature type="compositionally biased region" description="Polar residues" evidence="1">
    <location>
        <begin position="210"/>
        <end position="220"/>
    </location>
</feature>
<keyword evidence="3" id="KW-1185">Reference proteome</keyword>
<feature type="region of interest" description="Disordered" evidence="1">
    <location>
        <begin position="73"/>
        <end position="100"/>
    </location>
</feature>
<feature type="compositionally biased region" description="Polar residues" evidence="1">
    <location>
        <begin position="328"/>
        <end position="337"/>
    </location>
</feature>
<accession>A0A7J7ICT3</accession>
<dbReference type="EMBL" id="VWRR01000017">
    <property type="protein sequence ID" value="KAF6000838.1"/>
    <property type="molecule type" value="Genomic_DNA"/>
</dbReference>
<comment type="caution">
    <text evidence="2">The sequence shown here is derived from an EMBL/GenBank/DDBJ whole genome shotgun (WGS) entry which is preliminary data.</text>
</comment>
<sequence length="350" mass="38687">MEEPTSPRETASASNSFDEWLASDASTVAEEDSLLFADSDELLDEDTLRVLEAELDLTNLDVDSEEIERLLDNAEEDGLSDEDPALRSKPVFRAAPPEQIRGAADERLVRDVGDIERAVSDPSESDLSWIDSLLGSESLSTTDSFASPFSTIEPAHALGEARERPWVQQRRRWSQWQRLPPLRVRDRALSETSVSTISPVQARDTERLLTPSTSVPSTRASPRRWHSSMPMDRTALTTKSTFKPWGTRLRSHSPTAESRWWNAELDRLARDLQSSLIHEQEAATGVASGHSSDRPGTRWYTHEAQSMPRLLPRFSGDSLSSLASPSSMETDNVSPTEGNEMVSAAGDAAG</sequence>
<feature type="region of interest" description="Disordered" evidence="1">
    <location>
        <begin position="310"/>
        <end position="350"/>
    </location>
</feature>
<feature type="compositionally biased region" description="Polar residues" evidence="1">
    <location>
        <begin position="190"/>
        <end position="199"/>
    </location>
</feature>
<protein>
    <submittedName>
        <fullName evidence="2">Uncharacterized protein</fullName>
    </submittedName>
</protein>
<evidence type="ECO:0000256" key="1">
    <source>
        <dbReference type="SAM" id="MobiDB-lite"/>
    </source>
</evidence>
<gene>
    <name evidence="2" type="ORF">F1559_001202</name>
</gene>
<feature type="compositionally biased region" description="Low complexity" evidence="1">
    <location>
        <begin position="315"/>
        <end position="327"/>
    </location>
</feature>
<feature type="region of interest" description="Disordered" evidence="1">
    <location>
        <begin position="190"/>
        <end position="227"/>
    </location>
</feature>
<evidence type="ECO:0000313" key="2">
    <source>
        <dbReference type="EMBL" id="KAF6000838.1"/>
    </source>
</evidence>
<name>A0A7J7ICT3_9RHOD</name>
<proteinExistence type="predicted"/>
<dbReference type="AlphaFoldDB" id="A0A7J7ICT3"/>